<dbReference type="CDD" id="cd17502">
    <property type="entry name" value="MFS_Azr1_MDR_like"/>
    <property type="match status" value="1"/>
</dbReference>
<dbReference type="PROSITE" id="PS50850">
    <property type="entry name" value="MFS"/>
    <property type="match status" value="1"/>
</dbReference>
<dbReference type="FunFam" id="1.20.1250.20:FF:000196">
    <property type="entry name" value="MFS toxin efflux pump (AflT)"/>
    <property type="match status" value="1"/>
</dbReference>
<name>A0AAE0NZM6_9PEZI</name>
<feature type="transmembrane region" description="Helical" evidence="7">
    <location>
        <begin position="383"/>
        <end position="402"/>
    </location>
</feature>
<reference evidence="9" key="2">
    <citation type="submission" date="2023-06" db="EMBL/GenBank/DDBJ databases">
        <authorList>
            <consortium name="Lawrence Berkeley National Laboratory"/>
            <person name="Haridas S."/>
            <person name="Hensen N."/>
            <person name="Bonometti L."/>
            <person name="Westerberg I."/>
            <person name="Brannstrom I.O."/>
            <person name="Guillou S."/>
            <person name="Cros-Aarteil S."/>
            <person name="Calhoun S."/>
            <person name="Kuo A."/>
            <person name="Mondo S."/>
            <person name="Pangilinan J."/>
            <person name="Riley R."/>
            <person name="LaButti K."/>
            <person name="Andreopoulos B."/>
            <person name="Lipzen A."/>
            <person name="Chen C."/>
            <person name="Yanf M."/>
            <person name="Daum C."/>
            <person name="Ng V."/>
            <person name="Clum A."/>
            <person name="Steindorff A."/>
            <person name="Ohm R."/>
            <person name="Martin F."/>
            <person name="Silar P."/>
            <person name="Natvig D."/>
            <person name="Lalanne C."/>
            <person name="Gautier V."/>
            <person name="Ament-velasquez S.L."/>
            <person name="Kruys A."/>
            <person name="Hutchinson M.I."/>
            <person name="Powell A.J."/>
            <person name="Barry K."/>
            <person name="Miller A.N."/>
            <person name="Grigoriev I.V."/>
            <person name="Debuchy R."/>
            <person name="Gladieux P."/>
            <person name="Thoren M.H."/>
            <person name="Johannesson H."/>
        </authorList>
    </citation>
    <scope>NUCLEOTIDE SEQUENCE</scope>
    <source>
        <strain evidence="9">CBS 232.78</strain>
    </source>
</reference>
<accession>A0AAE0NZM6</accession>
<dbReference type="InterPro" id="IPR036259">
    <property type="entry name" value="MFS_trans_sf"/>
</dbReference>
<evidence type="ECO:0000256" key="4">
    <source>
        <dbReference type="ARBA" id="ARBA00022989"/>
    </source>
</evidence>
<feature type="transmembrane region" description="Helical" evidence="7">
    <location>
        <begin position="182"/>
        <end position="201"/>
    </location>
</feature>
<comment type="caution">
    <text evidence="9">The sequence shown here is derived from an EMBL/GenBank/DDBJ whole genome shotgun (WGS) entry which is preliminary data.</text>
</comment>
<dbReference type="Gene3D" id="1.20.1250.20">
    <property type="entry name" value="MFS general substrate transporter like domains"/>
    <property type="match status" value="1"/>
</dbReference>
<keyword evidence="3 7" id="KW-0812">Transmembrane</keyword>
<evidence type="ECO:0000256" key="1">
    <source>
        <dbReference type="ARBA" id="ARBA00004141"/>
    </source>
</evidence>
<feature type="transmembrane region" description="Helical" evidence="7">
    <location>
        <begin position="357"/>
        <end position="376"/>
    </location>
</feature>
<feature type="transmembrane region" description="Helical" evidence="7">
    <location>
        <begin position="146"/>
        <end position="170"/>
    </location>
</feature>
<dbReference type="GO" id="GO:0005886">
    <property type="term" value="C:plasma membrane"/>
    <property type="evidence" value="ECO:0007669"/>
    <property type="project" value="TreeGrafter"/>
</dbReference>
<organism evidence="9 10">
    <name type="scientific">Podospora didyma</name>
    <dbReference type="NCBI Taxonomy" id="330526"/>
    <lineage>
        <taxon>Eukaryota</taxon>
        <taxon>Fungi</taxon>
        <taxon>Dikarya</taxon>
        <taxon>Ascomycota</taxon>
        <taxon>Pezizomycotina</taxon>
        <taxon>Sordariomycetes</taxon>
        <taxon>Sordariomycetidae</taxon>
        <taxon>Sordariales</taxon>
        <taxon>Podosporaceae</taxon>
        <taxon>Podospora</taxon>
    </lineage>
</organism>
<feature type="compositionally biased region" description="Polar residues" evidence="6">
    <location>
        <begin position="571"/>
        <end position="584"/>
    </location>
</feature>
<gene>
    <name evidence="9" type="ORF">B0H63DRAFT_410537</name>
</gene>
<evidence type="ECO:0000256" key="7">
    <source>
        <dbReference type="SAM" id="Phobius"/>
    </source>
</evidence>
<dbReference type="PRINTS" id="PR01036">
    <property type="entry name" value="TCRTETB"/>
</dbReference>
<dbReference type="AlphaFoldDB" id="A0AAE0NZM6"/>
<evidence type="ECO:0000259" key="8">
    <source>
        <dbReference type="PROSITE" id="PS50850"/>
    </source>
</evidence>
<feature type="region of interest" description="Disordered" evidence="6">
    <location>
        <begin position="1"/>
        <end position="40"/>
    </location>
</feature>
<keyword evidence="2" id="KW-0813">Transport</keyword>
<feature type="transmembrane region" description="Helical" evidence="7">
    <location>
        <begin position="252"/>
        <end position="271"/>
    </location>
</feature>
<evidence type="ECO:0000256" key="2">
    <source>
        <dbReference type="ARBA" id="ARBA00022448"/>
    </source>
</evidence>
<reference evidence="9" key="1">
    <citation type="journal article" date="2023" name="Mol. Phylogenet. Evol.">
        <title>Genome-scale phylogeny and comparative genomics of the fungal order Sordariales.</title>
        <authorList>
            <person name="Hensen N."/>
            <person name="Bonometti L."/>
            <person name="Westerberg I."/>
            <person name="Brannstrom I.O."/>
            <person name="Guillou S."/>
            <person name="Cros-Aarteil S."/>
            <person name="Calhoun S."/>
            <person name="Haridas S."/>
            <person name="Kuo A."/>
            <person name="Mondo S."/>
            <person name="Pangilinan J."/>
            <person name="Riley R."/>
            <person name="LaButti K."/>
            <person name="Andreopoulos B."/>
            <person name="Lipzen A."/>
            <person name="Chen C."/>
            <person name="Yan M."/>
            <person name="Daum C."/>
            <person name="Ng V."/>
            <person name="Clum A."/>
            <person name="Steindorff A."/>
            <person name="Ohm R.A."/>
            <person name="Martin F."/>
            <person name="Silar P."/>
            <person name="Natvig D.O."/>
            <person name="Lalanne C."/>
            <person name="Gautier V."/>
            <person name="Ament-Velasquez S.L."/>
            <person name="Kruys A."/>
            <person name="Hutchinson M.I."/>
            <person name="Powell A.J."/>
            <person name="Barry K."/>
            <person name="Miller A.N."/>
            <person name="Grigoriev I.V."/>
            <person name="Debuchy R."/>
            <person name="Gladieux P."/>
            <person name="Hiltunen Thoren M."/>
            <person name="Johannesson H."/>
        </authorList>
    </citation>
    <scope>NUCLEOTIDE SEQUENCE</scope>
    <source>
        <strain evidence="9">CBS 232.78</strain>
    </source>
</reference>
<dbReference type="SUPFAM" id="SSF103473">
    <property type="entry name" value="MFS general substrate transporter"/>
    <property type="match status" value="1"/>
</dbReference>
<evidence type="ECO:0000256" key="5">
    <source>
        <dbReference type="ARBA" id="ARBA00023136"/>
    </source>
</evidence>
<dbReference type="InterPro" id="IPR020846">
    <property type="entry name" value="MFS_dom"/>
</dbReference>
<feature type="transmembrane region" description="Helical" evidence="7">
    <location>
        <begin position="414"/>
        <end position="436"/>
    </location>
</feature>
<feature type="transmembrane region" description="Helical" evidence="7">
    <location>
        <begin position="120"/>
        <end position="140"/>
    </location>
</feature>
<proteinExistence type="predicted"/>
<keyword evidence="4 7" id="KW-1133">Transmembrane helix</keyword>
<protein>
    <submittedName>
        <fullName evidence="9">Major facilitator superfamily domain-containing protein</fullName>
    </submittedName>
</protein>
<dbReference type="PANTHER" id="PTHR23501:SF198">
    <property type="entry name" value="AZOLE RESISTANCE PROTEIN 1-RELATED"/>
    <property type="match status" value="1"/>
</dbReference>
<dbReference type="InterPro" id="IPR011701">
    <property type="entry name" value="MFS"/>
</dbReference>
<feature type="region of interest" description="Disordered" evidence="6">
    <location>
        <begin position="546"/>
        <end position="584"/>
    </location>
</feature>
<feature type="transmembrane region" description="Helical" evidence="7">
    <location>
        <begin position="325"/>
        <end position="345"/>
    </location>
</feature>
<evidence type="ECO:0000256" key="6">
    <source>
        <dbReference type="SAM" id="MobiDB-lite"/>
    </source>
</evidence>
<sequence length="584" mass="62015">MSQAEKASREGSPVADPPRNQDGEPKIQQQQQAAAIPPPGPPAPPVYPTGLAFGTILFALFISLFCVALDSTIIATAIPRITDQFHALQDVGWYGSSYLLTKCAFQLPFGRCFRFFSLKWTFLVALFIFEIGSVLCAAANSSAMLIVGRTIAGVGCAGISSGGLIIIANITPMEKRATYQSLYGGIFGIASVVGPLVGGVFTDKVTWRWCFWINLPLGAVSAAFIIFSLRLPPKPSPLKEMGLAKLLWNLDPIGFVLFVPSIICLLFTLQWGGTTYAWNSAQMIALFVVFGVTLIAFGVSQVWLGEGGTLPPRIAKQRTIFASSIFTFCLAGTFFLLSYFIPIYFQAIKGETALQSGLDTIPLILPNVIGILFAGFGTSKIGYYVPFIYLAVVLAPIGAGLLSTLGPSTTTAQWIGYQILFGFGSGCGFQLPQVAAQIVLPPRDIPTGISVSMLFQGLGGSVLISAANNVLNSRLLQNVDALAIPGVTGMDVINAGATGFRAIVPEQYIGVVIDQYGHALRQAFQIAVIMACLSALPAALLEWKSVKKPQGPGGPPPAATQQKLAEPKPESLSQSDVEKGTSSS</sequence>
<evidence type="ECO:0000256" key="3">
    <source>
        <dbReference type="ARBA" id="ARBA00022692"/>
    </source>
</evidence>
<dbReference type="Pfam" id="PF07690">
    <property type="entry name" value="MFS_1"/>
    <property type="match status" value="1"/>
</dbReference>
<dbReference type="Gene3D" id="1.20.1720.10">
    <property type="entry name" value="Multidrug resistance protein D"/>
    <property type="match status" value="1"/>
</dbReference>
<dbReference type="PANTHER" id="PTHR23501">
    <property type="entry name" value="MAJOR FACILITATOR SUPERFAMILY"/>
    <property type="match status" value="1"/>
</dbReference>
<feature type="transmembrane region" description="Helical" evidence="7">
    <location>
        <begin position="51"/>
        <end position="78"/>
    </location>
</feature>
<evidence type="ECO:0000313" key="10">
    <source>
        <dbReference type="Proteomes" id="UP001285441"/>
    </source>
</evidence>
<feature type="transmembrane region" description="Helical" evidence="7">
    <location>
        <begin position="283"/>
        <end position="304"/>
    </location>
</feature>
<evidence type="ECO:0000313" key="9">
    <source>
        <dbReference type="EMBL" id="KAK3390612.1"/>
    </source>
</evidence>
<feature type="domain" description="Major facilitator superfamily (MFS) profile" evidence="8">
    <location>
        <begin position="56"/>
        <end position="546"/>
    </location>
</feature>
<keyword evidence="5 7" id="KW-0472">Membrane</keyword>
<dbReference type="FunFam" id="1.20.1720.10:FF:000012">
    <property type="entry name" value="MFS toxin efflux pump (AflT)"/>
    <property type="match status" value="1"/>
</dbReference>
<feature type="transmembrane region" description="Helical" evidence="7">
    <location>
        <begin position="213"/>
        <end position="231"/>
    </location>
</feature>
<dbReference type="Proteomes" id="UP001285441">
    <property type="component" value="Unassembled WGS sequence"/>
</dbReference>
<feature type="compositionally biased region" description="Low complexity" evidence="6">
    <location>
        <begin position="26"/>
        <end position="35"/>
    </location>
</feature>
<dbReference type="GO" id="GO:0022857">
    <property type="term" value="F:transmembrane transporter activity"/>
    <property type="evidence" value="ECO:0007669"/>
    <property type="project" value="InterPro"/>
</dbReference>
<feature type="transmembrane region" description="Helical" evidence="7">
    <location>
        <begin position="448"/>
        <end position="467"/>
    </location>
</feature>
<dbReference type="EMBL" id="JAULSW010000002">
    <property type="protein sequence ID" value="KAK3390612.1"/>
    <property type="molecule type" value="Genomic_DNA"/>
</dbReference>
<comment type="subcellular location">
    <subcellularLocation>
        <location evidence="1">Membrane</location>
        <topology evidence="1">Multi-pass membrane protein</topology>
    </subcellularLocation>
</comment>
<keyword evidence="10" id="KW-1185">Reference proteome</keyword>